<organism evidence="11 12">
    <name type="scientific">Oceanobacillus halophilus</name>
    <dbReference type="NCBI Taxonomy" id="930130"/>
    <lineage>
        <taxon>Bacteria</taxon>
        <taxon>Bacillati</taxon>
        <taxon>Bacillota</taxon>
        <taxon>Bacilli</taxon>
        <taxon>Bacillales</taxon>
        <taxon>Bacillaceae</taxon>
        <taxon>Oceanobacillus</taxon>
    </lineage>
</organism>
<dbReference type="GO" id="GO:0009360">
    <property type="term" value="C:DNA polymerase III complex"/>
    <property type="evidence" value="ECO:0007669"/>
    <property type="project" value="InterPro"/>
</dbReference>
<dbReference type="InterPro" id="IPR010372">
    <property type="entry name" value="DNA_pol3_delta_N"/>
</dbReference>
<dbReference type="Pfam" id="PF06144">
    <property type="entry name" value="DNA_pol3_delta"/>
    <property type="match status" value="1"/>
</dbReference>
<dbReference type="OrthoDB" id="9775929at2"/>
<evidence type="ECO:0000256" key="2">
    <source>
        <dbReference type="ARBA" id="ARBA00017703"/>
    </source>
</evidence>
<dbReference type="GO" id="GO:0006261">
    <property type="term" value="P:DNA-templated DNA replication"/>
    <property type="evidence" value="ECO:0007669"/>
    <property type="project" value="TreeGrafter"/>
</dbReference>
<keyword evidence="3 11" id="KW-0808">Transferase</keyword>
<dbReference type="Pfam" id="PF21694">
    <property type="entry name" value="DNA_pol3_delta_C"/>
    <property type="match status" value="1"/>
</dbReference>
<comment type="similarity">
    <text evidence="7">Belongs to the DNA polymerase HolA subunit family.</text>
</comment>
<dbReference type="NCBIfam" id="TIGR01128">
    <property type="entry name" value="holA"/>
    <property type="match status" value="1"/>
</dbReference>
<feature type="domain" description="DNA polymerase III delta subunit-like C-terminal" evidence="10">
    <location>
        <begin position="219"/>
        <end position="334"/>
    </location>
</feature>
<dbReference type="InterPro" id="IPR005790">
    <property type="entry name" value="DNA_polIII_delta"/>
</dbReference>
<evidence type="ECO:0000256" key="1">
    <source>
        <dbReference type="ARBA" id="ARBA00012417"/>
    </source>
</evidence>
<keyword evidence="6" id="KW-0239">DNA-directed DNA polymerase</keyword>
<dbReference type="Gene3D" id="1.20.272.10">
    <property type="match status" value="1"/>
</dbReference>
<keyword evidence="5" id="KW-0235">DNA replication</keyword>
<reference evidence="11 12" key="1">
    <citation type="journal article" date="2016" name="Int. J. Syst. Evol. Microbiol.">
        <title>Oceanobacillus halophilus sp. nov., a novel moderately halophilic bacterium from a hypersaline lake.</title>
        <authorList>
            <person name="Amoozegar M.A."/>
            <person name="Bagheri M."/>
            <person name="Makhdoumi A."/>
            <person name="Nikou M.M."/>
            <person name="Fazeli S.A.S."/>
            <person name="Schumann P."/>
            <person name="Sproer C."/>
            <person name="Sanchez-Porro C."/>
            <person name="Ventosa A."/>
        </authorList>
    </citation>
    <scope>NUCLEOTIDE SEQUENCE [LARGE SCALE GENOMIC DNA]</scope>
    <source>
        <strain evidence="11 12">DSM 23996</strain>
    </source>
</reference>
<evidence type="ECO:0000313" key="12">
    <source>
        <dbReference type="Proteomes" id="UP000269301"/>
    </source>
</evidence>
<dbReference type="InterPro" id="IPR048466">
    <property type="entry name" value="DNA_pol3_delta-like_C"/>
</dbReference>
<evidence type="ECO:0000256" key="4">
    <source>
        <dbReference type="ARBA" id="ARBA00022695"/>
    </source>
</evidence>
<evidence type="ECO:0000256" key="7">
    <source>
        <dbReference type="ARBA" id="ARBA00034754"/>
    </source>
</evidence>
<accession>A0A495ADG6</accession>
<evidence type="ECO:0000256" key="5">
    <source>
        <dbReference type="ARBA" id="ARBA00022705"/>
    </source>
</evidence>
<dbReference type="Proteomes" id="UP000269301">
    <property type="component" value="Unassembled WGS sequence"/>
</dbReference>
<comment type="caution">
    <text evidence="11">The sequence shown here is derived from an EMBL/GenBank/DDBJ whole genome shotgun (WGS) entry which is preliminary data.</text>
</comment>
<protein>
    <recommendedName>
        <fullName evidence="2">DNA polymerase III subunit delta</fullName>
        <ecNumber evidence="1">2.7.7.7</ecNumber>
    </recommendedName>
</protein>
<proteinExistence type="inferred from homology"/>
<dbReference type="GO" id="GO:0003887">
    <property type="term" value="F:DNA-directed DNA polymerase activity"/>
    <property type="evidence" value="ECO:0007669"/>
    <property type="project" value="UniProtKB-KW"/>
</dbReference>
<evidence type="ECO:0000256" key="8">
    <source>
        <dbReference type="ARBA" id="ARBA00049244"/>
    </source>
</evidence>
<evidence type="ECO:0000259" key="10">
    <source>
        <dbReference type="Pfam" id="PF21694"/>
    </source>
</evidence>
<name>A0A495ADG6_9BACI</name>
<dbReference type="RefSeq" id="WP_121202916.1">
    <property type="nucleotide sequence ID" value="NZ_RBZP01000001.1"/>
</dbReference>
<dbReference type="SUPFAM" id="SSF52540">
    <property type="entry name" value="P-loop containing nucleoside triphosphate hydrolases"/>
    <property type="match status" value="1"/>
</dbReference>
<dbReference type="EC" id="2.7.7.7" evidence="1"/>
<evidence type="ECO:0000313" key="11">
    <source>
        <dbReference type="EMBL" id="RKQ37843.1"/>
    </source>
</evidence>
<dbReference type="SUPFAM" id="SSF48019">
    <property type="entry name" value="post-AAA+ oligomerization domain-like"/>
    <property type="match status" value="1"/>
</dbReference>
<dbReference type="GO" id="GO:0003677">
    <property type="term" value="F:DNA binding"/>
    <property type="evidence" value="ECO:0007669"/>
    <property type="project" value="InterPro"/>
</dbReference>
<dbReference type="Gene3D" id="1.10.8.60">
    <property type="match status" value="1"/>
</dbReference>
<gene>
    <name evidence="11" type="primary">holA</name>
    <name evidence="11" type="ORF">D8M06_03330</name>
</gene>
<feature type="domain" description="DNA polymerase III delta N-terminal" evidence="9">
    <location>
        <begin position="19"/>
        <end position="143"/>
    </location>
</feature>
<keyword evidence="4 11" id="KW-0548">Nucleotidyltransferase</keyword>
<dbReference type="InterPro" id="IPR008921">
    <property type="entry name" value="DNA_pol3_clamp-load_cplx_C"/>
</dbReference>
<evidence type="ECO:0000256" key="3">
    <source>
        <dbReference type="ARBA" id="ARBA00022679"/>
    </source>
</evidence>
<sequence length="339" mass="39092">MSYIEVLKNIKKNKIAPVYFLYGSENYFIENIKKEIIGSVLGQDKENLSVYDLEEIPIQEVISDVETYPFFGEKKLVIATNPVFLKSKPDKLPFDHDLESVGRYVENPVDYSVLVIIAPYEKLDERKKVSKLLKKHATVANCEPIKEKDIASWIESLINQWNITIDSEAYEVIENELSTNLQLLEQELTKFALFVGENGHVTKDIVESLISHTSNSSSLRLVDAVIARDLHRALSIYKDLEKMNEEPIALIGLLAFQFRTILRVKLLRQKGYSQFQMQKQLGVHPYVVKIAMSRERKFTVEKLQSIMDKLTETDAIMKQGKMEKQLAFELLLYELIRVS</sequence>
<evidence type="ECO:0000256" key="6">
    <source>
        <dbReference type="ARBA" id="ARBA00022932"/>
    </source>
</evidence>
<dbReference type="PANTHER" id="PTHR34388:SF1">
    <property type="entry name" value="DNA POLYMERASE III SUBUNIT DELTA"/>
    <property type="match status" value="1"/>
</dbReference>
<dbReference type="Gene3D" id="3.40.50.300">
    <property type="entry name" value="P-loop containing nucleotide triphosphate hydrolases"/>
    <property type="match status" value="1"/>
</dbReference>
<keyword evidence="12" id="KW-1185">Reference proteome</keyword>
<dbReference type="EMBL" id="RBZP01000001">
    <property type="protein sequence ID" value="RKQ37843.1"/>
    <property type="molecule type" value="Genomic_DNA"/>
</dbReference>
<dbReference type="AlphaFoldDB" id="A0A495ADG6"/>
<evidence type="ECO:0000259" key="9">
    <source>
        <dbReference type="Pfam" id="PF06144"/>
    </source>
</evidence>
<dbReference type="PANTHER" id="PTHR34388">
    <property type="entry name" value="DNA POLYMERASE III SUBUNIT DELTA"/>
    <property type="match status" value="1"/>
</dbReference>
<dbReference type="InterPro" id="IPR027417">
    <property type="entry name" value="P-loop_NTPase"/>
</dbReference>
<comment type="catalytic activity">
    <reaction evidence="8">
        <text>DNA(n) + a 2'-deoxyribonucleoside 5'-triphosphate = DNA(n+1) + diphosphate</text>
        <dbReference type="Rhea" id="RHEA:22508"/>
        <dbReference type="Rhea" id="RHEA-COMP:17339"/>
        <dbReference type="Rhea" id="RHEA-COMP:17340"/>
        <dbReference type="ChEBI" id="CHEBI:33019"/>
        <dbReference type="ChEBI" id="CHEBI:61560"/>
        <dbReference type="ChEBI" id="CHEBI:173112"/>
        <dbReference type="EC" id="2.7.7.7"/>
    </reaction>
</comment>